<proteinExistence type="predicted"/>
<dbReference type="PANTHER" id="PTHR38477:SF1">
    <property type="entry name" value="MUREIN L,D-TRANSPEPTIDASE CATALYTIC DOMAIN FAMILY PROTEIN"/>
    <property type="match status" value="1"/>
</dbReference>
<reference evidence="2 4" key="2">
    <citation type="submission" date="2018-10" db="EMBL/GenBank/DDBJ databases">
        <title>Genomic Encyclopedia of Type Strains, Phase IV (KMG-IV): sequencing the most valuable type-strain genomes for metagenomic binning, comparative biology and taxonomic classification.</title>
        <authorList>
            <person name="Goeker M."/>
        </authorList>
    </citation>
    <scope>NUCLEOTIDE SEQUENCE [LARGE SCALE GENOMIC DNA]</scope>
    <source>
        <strain evidence="2 4">DSM 19791</strain>
    </source>
</reference>
<evidence type="ECO:0000313" key="1">
    <source>
        <dbReference type="EMBL" id="BBE33432.1"/>
    </source>
</evidence>
<evidence type="ECO:0000313" key="4">
    <source>
        <dbReference type="Proteomes" id="UP000276029"/>
    </source>
</evidence>
<dbReference type="AlphaFoldDB" id="A0AAD1G019"/>
<dbReference type="RefSeq" id="WP_121047061.1">
    <property type="nucleotide sequence ID" value="NZ_AP018711.1"/>
</dbReference>
<sequence>MIGILTFALLAAPAPKAVTLDANVRRAALDVVSCAQASGIGKSAHTVTIIDYGRASLEPRLWVVDLKTGAALVQEYVAHGRNSGENRTTSFSNAMNSHQSSLGLFVTAETYVGSNGYSLRMDGLVPGVNDAARDRAIVMHGAPYVNPETGAKQGRLGRSWGCPALRSAVAEGVIDLIKGGNFVFAWHPDKDWVGTSPYGKCVVAMRDRPAGASRTAR</sequence>
<name>A0AAD1G019_SPHMI</name>
<keyword evidence="4" id="KW-1185">Reference proteome</keyword>
<protein>
    <submittedName>
        <fullName evidence="2">L,D-transpeptidase-like protein</fullName>
    </submittedName>
</protein>
<evidence type="ECO:0000313" key="3">
    <source>
        <dbReference type="Proteomes" id="UP000275727"/>
    </source>
</evidence>
<dbReference type="Proteomes" id="UP000275727">
    <property type="component" value="Chromosome"/>
</dbReference>
<dbReference type="EMBL" id="RBWX01000007">
    <property type="protein sequence ID" value="RKS90519.1"/>
    <property type="molecule type" value="Genomic_DNA"/>
</dbReference>
<organism evidence="1 3">
    <name type="scientific">Sphingosinicella microcystinivorans</name>
    <dbReference type="NCBI Taxonomy" id="335406"/>
    <lineage>
        <taxon>Bacteria</taxon>
        <taxon>Pseudomonadati</taxon>
        <taxon>Pseudomonadota</taxon>
        <taxon>Alphaproteobacteria</taxon>
        <taxon>Sphingomonadales</taxon>
        <taxon>Sphingosinicellaceae</taxon>
        <taxon>Sphingosinicella</taxon>
    </lineage>
</organism>
<reference evidence="1 3" key="1">
    <citation type="submission" date="2018-06" db="EMBL/GenBank/DDBJ databases">
        <title>Complete Genome Sequence of the Microcystin-Degrading Bacterium Sphingosinicella microcystinivorans Strain B-9.</title>
        <authorList>
            <person name="Jin H."/>
            <person name="Nishizawa T."/>
            <person name="Guo Y."/>
            <person name="Nishizawa A."/>
            <person name="Park H."/>
            <person name="Kato H."/>
            <person name="Tsuji K."/>
            <person name="Harada K."/>
        </authorList>
    </citation>
    <scope>NUCLEOTIDE SEQUENCE [LARGE SCALE GENOMIC DNA]</scope>
    <source>
        <strain evidence="1 3">B9</strain>
    </source>
</reference>
<dbReference type="KEGG" id="smic:SmB9_10900"/>
<dbReference type="Pfam" id="PF13645">
    <property type="entry name" value="YkuD_2"/>
    <property type="match status" value="1"/>
</dbReference>
<dbReference type="PANTHER" id="PTHR38477">
    <property type="entry name" value="HYPOTHETICAL EXPORTED PROTEIN"/>
    <property type="match status" value="1"/>
</dbReference>
<evidence type="ECO:0000313" key="2">
    <source>
        <dbReference type="EMBL" id="RKS90519.1"/>
    </source>
</evidence>
<dbReference type="InterPro" id="IPR032676">
    <property type="entry name" value="YkuD_2"/>
</dbReference>
<gene>
    <name evidence="2" type="ORF">DFR51_0048</name>
    <name evidence="1" type="ORF">SmB9_10900</name>
</gene>
<dbReference type="EMBL" id="AP018711">
    <property type="protein sequence ID" value="BBE33432.1"/>
    <property type="molecule type" value="Genomic_DNA"/>
</dbReference>
<dbReference type="Proteomes" id="UP000276029">
    <property type="component" value="Unassembled WGS sequence"/>
</dbReference>
<accession>A0AAD1G019</accession>